<accession>A0ABX7N1K9</accession>
<name>A0ABX7N1K9_9BACT</name>
<reference evidence="1 2" key="1">
    <citation type="submission" date="2021-02" db="EMBL/GenBank/DDBJ databases">
        <title>De Novo genome assembly of isolated myxobacteria.</title>
        <authorList>
            <person name="Stevens D.C."/>
        </authorList>
    </citation>
    <scope>NUCLEOTIDE SEQUENCE [LARGE SCALE GENOMIC DNA]</scope>
    <source>
        <strain evidence="1 2">SCHIC003</strain>
    </source>
</reference>
<dbReference type="EMBL" id="CP071091">
    <property type="protein sequence ID" value="QSQ12373.1"/>
    <property type="molecule type" value="Genomic_DNA"/>
</dbReference>
<sequence>MKTHSWTTWVAMMSLAGLSLVGCGEDSLRPVRDGESPTAQPQDPTWYELRIRGVRAQGYTAALLGIESMSATADGQPIEVRLRANHINLADTEHAHLVGYFFMPEGASDVRLSVRLGAFGGFEHESGAGMIDARTGPITLDTKVESLRRNGRATVLLDVEKSLTPERHGRRLLPRTRLVY</sequence>
<gene>
    <name evidence="1" type="ORF">JY572_28990</name>
</gene>
<evidence type="ECO:0008006" key="3">
    <source>
        <dbReference type="Google" id="ProtNLM"/>
    </source>
</evidence>
<dbReference type="RefSeq" id="WP_206714102.1">
    <property type="nucleotide sequence ID" value="NZ_CP071091.1"/>
</dbReference>
<keyword evidence="2" id="KW-1185">Reference proteome</keyword>
<protein>
    <recommendedName>
        <fullName evidence="3">Lipoprotein</fullName>
    </recommendedName>
</protein>
<dbReference type="Proteomes" id="UP000663090">
    <property type="component" value="Chromosome"/>
</dbReference>
<dbReference type="PROSITE" id="PS51257">
    <property type="entry name" value="PROKAR_LIPOPROTEIN"/>
    <property type="match status" value="1"/>
</dbReference>
<proteinExistence type="predicted"/>
<evidence type="ECO:0000313" key="1">
    <source>
        <dbReference type="EMBL" id="QSQ12373.1"/>
    </source>
</evidence>
<organism evidence="1 2">
    <name type="scientific">Myxococcus landrumensis</name>
    <dbReference type="NCBI Taxonomy" id="2813577"/>
    <lineage>
        <taxon>Bacteria</taxon>
        <taxon>Pseudomonadati</taxon>
        <taxon>Myxococcota</taxon>
        <taxon>Myxococcia</taxon>
        <taxon>Myxococcales</taxon>
        <taxon>Cystobacterineae</taxon>
        <taxon>Myxococcaceae</taxon>
        <taxon>Myxococcus</taxon>
    </lineage>
</organism>
<evidence type="ECO:0000313" key="2">
    <source>
        <dbReference type="Proteomes" id="UP000663090"/>
    </source>
</evidence>